<dbReference type="GO" id="GO:0030170">
    <property type="term" value="F:pyridoxal phosphate binding"/>
    <property type="evidence" value="ECO:0007669"/>
    <property type="project" value="InterPro"/>
</dbReference>
<evidence type="ECO:0000256" key="5">
    <source>
        <dbReference type="ARBA" id="ARBA00022679"/>
    </source>
</evidence>
<dbReference type="Gene3D" id="3.40.640.10">
    <property type="entry name" value="Type I PLP-dependent aspartate aminotransferase-like (Major domain)"/>
    <property type="match status" value="1"/>
</dbReference>
<accession>A0A6J6GI67</accession>
<keyword evidence="3" id="KW-0032">Aminotransferase</keyword>
<dbReference type="PANTHER" id="PTHR11986">
    <property type="entry name" value="AMINOTRANSFERASE CLASS III"/>
    <property type="match status" value="1"/>
</dbReference>
<dbReference type="GO" id="GO:0006526">
    <property type="term" value="P:L-arginine biosynthetic process"/>
    <property type="evidence" value="ECO:0007669"/>
    <property type="project" value="UniProtKB-ARBA"/>
</dbReference>
<dbReference type="NCBIfam" id="TIGR00707">
    <property type="entry name" value="argD"/>
    <property type="match status" value="1"/>
</dbReference>
<evidence type="ECO:0000256" key="6">
    <source>
        <dbReference type="ARBA" id="ARBA00022898"/>
    </source>
</evidence>
<dbReference type="EMBL" id="CAEZUF010000130">
    <property type="protein sequence ID" value="CAB4599579.1"/>
    <property type="molecule type" value="Genomic_DNA"/>
</dbReference>
<dbReference type="GO" id="GO:0042802">
    <property type="term" value="F:identical protein binding"/>
    <property type="evidence" value="ECO:0007669"/>
    <property type="project" value="TreeGrafter"/>
</dbReference>
<dbReference type="CDD" id="cd00610">
    <property type="entry name" value="OAT_like"/>
    <property type="match status" value="1"/>
</dbReference>
<dbReference type="GO" id="GO:0005739">
    <property type="term" value="C:mitochondrion"/>
    <property type="evidence" value="ECO:0007669"/>
    <property type="project" value="UniProtKB-SubCell"/>
</dbReference>
<keyword evidence="6" id="KW-0663">Pyridoxal phosphate</keyword>
<dbReference type="Gene3D" id="3.90.1150.10">
    <property type="entry name" value="Aspartate Aminotransferase, domain 1"/>
    <property type="match status" value="1"/>
</dbReference>
<organism evidence="7">
    <name type="scientific">freshwater metagenome</name>
    <dbReference type="NCBI Taxonomy" id="449393"/>
    <lineage>
        <taxon>unclassified sequences</taxon>
        <taxon>metagenomes</taxon>
        <taxon>ecological metagenomes</taxon>
    </lineage>
</organism>
<evidence type="ECO:0000256" key="3">
    <source>
        <dbReference type="ARBA" id="ARBA00022576"/>
    </source>
</evidence>
<evidence type="ECO:0000256" key="2">
    <source>
        <dbReference type="ARBA" id="ARBA00004173"/>
    </source>
</evidence>
<gene>
    <name evidence="7" type="ORF">UFOPK1791_01034</name>
</gene>
<dbReference type="InterPro" id="IPR005814">
    <property type="entry name" value="Aminotrans_3"/>
</dbReference>
<dbReference type="InterPro" id="IPR015421">
    <property type="entry name" value="PyrdxlP-dep_Trfase_major"/>
</dbReference>
<protein>
    <submittedName>
        <fullName evidence="7">Unannotated protein</fullName>
    </submittedName>
</protein>
<keyword evidence="4" id="KW-0028">Amino-acid biosynthesis</keyword>
<dbReference type="InterPro" id="IPR015424">
    <property type="entry name" value="PyrdxlP-dep_Trfase"/>
</dbReference>
<keyword evidence="5" id="KW-0808">Transferase</keyword>
<dbReference type="InterPro" id="IPR004636">
    <property type="entry name" value="AcOrn/SuccOrn_fam"/>
</dbReference>
<evidence type="ECO:0000313" key="7">
    <source>
        <dbReference type="EMBL" id="CAB4599579.1"/>
    </source>
</evidence>
<dbReference type="GO" id="GO:0008483">
    <property type="term" value="F:transaminase activity"/>
    <property type="evidence" value="ECO:0007669"/>
    <property type="project" value="UniProtKB-KW"/>
</dbReference>
<dbReference type="AlphaFoldDB" id="A0A6J6GI67"/>
<name>A0A6J6GI67_9ZZZZ</name>
<evidence type="ECO:0000256" key="4">
    <source>
        <dbReference type="ARBA" id="ARBA00022605"/>
    </source>
</evidence>
<dbReference type="HAMAP" id="MF_01107">
    <property type="entry name" value="ArgD_aminotrans_3"/>
    <property type="match status" value="1"/>
</dbReference>
<dbReference type="InterPro" id="IPR015422">
    <property type="entry name" value="PyrdxlP-dep_Trfase_small"/>
</dbReference>
<dbReference type="InterPro" id="IPR050103">
    <property type="entry name" value="Class-III_PLP-dep_AT"/>
</dbReference>
<reference evidence="7" key="1">
    <citation type="submission" date="2020-05" db="EMBL/GenBank/DDBJ databases">
        <authorList>
            <person name="Chiriac C."/>
            <person name="Salcher M."/>
            <person name="Ghai R."/>
            <person name="Kavagutti S V."/>
        </authorList>
    </citation>
    <scope>NUCLEOTIDE SEQUENCE</scope>
</reference>
<evidence type="ECO:0000256" key="1">
    <source>
        <dbReference type="ARBA" id="ARBA00001933"/>
    </source>
</evidence>
<dbReference type="NCBIfam" id="NF002325">
    <property type="entry name" value="PRK01278.1"/>
    <property type="match status" value="1"/>
</dbReference>
<comment type="subcellular location">
    <subcellularLocation>
        <location evidence="2">Mitochondrion</location>
    </subcellularLocation>
</comment>
<dbReference type="PIRSF" id="PIRSF000521">
    <property type="entry name" value="Transaminase_4ab_Lys_Orn"/>
    <property type="match status" value="1"/>
</dbReference>
<dbReference type="PANTHER" id="PTHR11986:SF79">
    <property type="entry name" value="ACETYLORNITHINE AMINOTRANSFERASE, MITOCHONDRIAL"/>
    <property type="match status" value="1"/>
</dbReference>
<dbReference type="NCBIfam" id="NF002874">
    <property type="entry name" value="PRK03244.1"/>
    <property type="match status" value="1"/>
</dbReference>
<dbReference type="SUPFAM" id="SSF53383">
    <property type="entry name" value="PLP-dependent transferases"/>
    <property type="match status" value="1"/>
</dbReference>
<sequence>MINPRKFGNSLAQATWGKTLQPNYGTPPISLVKGKGVIVYDADGKKYLDFLGGIATNLLGHAHPAIIKAVTKQISTLSHVSNFYMHPQVLQLAQSLQKMTGDKNSKVFFCNSGAEANEAAIKLSRLTGRANIVAAQGAFHGRTMGAISLTGQPAKRDPFKPLLKKIKHVPYGDVSALRRAVTSKTAMVILEPIMGEAGVVVPPKGYLKAAREICNEMGALLVIDAVQTGMGRTGTWFGYEIEGITPDVITIAKGLGGGLPLGAMIALGRSSNLFKPGDHGSTFGGNPVACAAANATINVIKSKGLLKSNVVLGNLLKSELTKIPGISEVRGRGLLIGIVLKTVSAKALAVDLLNNGVLVNATSDEVIRIAPALIITKKNVMDFVAVFRKSLGVLNG</sequence>
<dbReference type="Pfam" id="PF00202">
    <property type="entry name" value="Aminotran_3"/>
    <property type="match status" value="1"/>
</dbReference>
<comment type="cofactor">
    <cofactor evidence="1">
        <name>pyridoxal 5'-phosphate</name>
        <dbReference type="ChEBI" id="CHEBI:597326"/>
    </cofactor>
</comment>
<proteinExistence type="inferred from homology"/>
<dbReference type="FunFam" id="3.40.640.10:FF:000004">
    <property type="entry name" value="Acetylornithine aminotransferase"/>
    <property type="match status" value="1"/>
</dbReference>